<protein>
    <submittedName>
        <fullName evidence="1">Uncharacterized protein</fullName>
    </submittedName>
</protein>
<dbReference type="EMBL" id="JAVDWA010000006">
    <property type="protein sequence ID" value="MDR7074176.1"/>
    <property type="molecule type" value="Genomic_DNA"/>
</dbReference>
<dbReference type="Proteomes" id="UP001258181">
    <property type="component" value="Unassembled WGS sequence"/>
</dbReference>
<keyword evidence="2" id="KW-1185">Reference proteome</keyword>
<sequence length="66" mass="7955">MNREIQKEMFGIKISESDRKCCRVCFYYNDVNLCSKHFLKIKKYNICDHYKRNQIKVYRGGSVSPK</sequence>
<accession>A0ABU1U455</accession>
<proteinExistence type="predicted"/>
<organism evidence="1 2">
    <name type="scientific">Fictibacillus barbaricus</name>
    <dbReference type="NCBI Taxonomy" id="182136"/>
    <lineage>
        <taxon>Bacteria</taxon>
        <taxon>Bacillati</taxon>
        <taxon>Bacillota</taxon>
        <taxon>Bacilli</taxon>
        <taxon>Bacillales</taxon>
        <taxon>Fictibacillaceae</taxon>
        <taxon>Fictibacillus</taxon>
    </lineage>
</organism>
<reference evidence="1 2" key="1">
    <citation type="submission" date="2023-07" db="EMBL/GenBank/DDBJ databases">
        <title>Sorghum-associated microbial communities from plants grown in Nebraska, USA.</title>
        <authorList>
            <person name="Schachtman D."/>
        </authorList>
    </citation>
    <scope>NUCLEOTIDE SEQUENCE [LARGE SCALE GENOMIC DNA]</scope>
    <source>
        <strain evidence="1 2">BE211</strain>
    </source>
</reference>
<name>A0ABU1U455_9BACL</name>
<gene>
    <name evidence="1" type="ORF">J2X07_003171</name>
</gene>
<evidence type="ECO:0000313" key="2">
    <source>
        <dbReference type="Proteomes" id="UP001258181"/>
    </source>
</evidence>
<evidence type="ECO:0000313" key="1">
    <source>
        <dbReference type="EMBL" id="MDR7074176.1"/>
    </source>
</evidence>
<comment type="caution">
    <text evidence="1">The sequence shown here is derived from an EMBL/GenBank/DDBJ whole genome shotgun (WGS) entry which is preliminary data.</text>
</comment>